<reference evidence="2" key="1">
    <citation type="journal article" date="2012" name="PLoS Negl. Trop. Dis.">
        <title>A systematically improved high quality genome and transcriptome of the human blood fluke Schistosoma mansoni.</title>
        <authorList>
            <person name="Protasio A.V."/>
            <person name="Tsai I.J."/>
            <person name="Babbage A."/>
            <person name="Nichol S."/>
            <person name="Hunt M."/>
            <person name="Aslett M.A."/>
            <person name="De Silva N."/>
            <person name="Velarde G.S."/>
            <person name="Anderson T.J."/>
            <person name="Clark R.C."/>
            <person name="Davidson C."/>
            <person name="Dillon G.P."/>
            <person name="Holroyd N.E."/>
            <person name="LoVerde P.T."/>
            <person name="Lloyd C."/>
            <person name="McQuillan J."/>
            <person name="Oliveira G."/>
            <person name="Otto T.D."/>
            <person name="Parker-Manuel S.J."/>
            <person name="Quail M.A."/>
            <person name="Wilson R.A."/>
            <person name="Zerlotini A."/>
            <person name="Dunne D.W."/>
            <person name="Berriman M."/>
        </authorList>
    </citation>
    <scope>NUCLEOTIDE SEQUENCE [LARGE SCALE GENOMIC DNA]</scope>
    <source>
        <strain evidence="2">Puerto Rican</strain>
    </source>
</reference>
<dbReference type="InParanoid" id="A0A5K4F7E1"/>
<proteinExistence type="predicted"/>
<accession>A0A5K4F7E1</accession>
<feature type="signal peptide" evidence="1">
    <location>
        <begin position="1"/>
        <end position="22"/>
    </location>
</feature>
<sequence>MHLTFIVTFTVLILVNFPNVNCLLKLDDAEKERLKDDFVKAINEELKKLSPGDQSISSERRKKHGFGESILGLASMYGK</sequence>
<name>A0A5K4F7E1_SCHMA</name>
<keyword evidence="2" id="KW-1185">Reference proteome</keyword>
<feature type="chain" id="PRO_5024465784" evidence="1">
    <location>
        <begin position="23"/>
        <end position="79"/>
    </location>
</feature>
<dbReference type="WBParaSite" id="Smp_320030.1">
    <property type="protein sequence ID" value="Smp_320030.1"/>
    <property type="gene ID" value="Smp_320030"/>
</dbReference>
<evidence type="ECO:0000313" key="3">
    <source>
        <dbReference type="WBParaSite" id="Smp_320030.1"/>
    </source>
</evidence>
<organism evidence="2 3">
    <name type="scientific">Schistosoma mansoni</name>
    <name type="common">Blood fluke</name>
    <dbReference type="NCBI Taxonomy" id="6183"/>
    <lineage>
        <taxon>Eukaryota</taxon>
        <taxon>Metazoa</taxon>
        <taxon>Spiralia</taxon>
        <taxon>Lophotrochozoa</taxon>
        <taxon>Platyhelminthes</taxon>
        <taxon>Trematoda</taxon>
        <taxon>Digenea</taxon>
        <taxon>Strigeidida</taxon>
        <taxon>Schistosomatoidea</taxon>
        <taxon>Schistosomatidae</taxon>
        <taxon>Schistosoma</taxon>
    </lineage>
</organism>
<keyword evidence="1" id="KW-0732">Signal</keyword>
<evidence type="ECO:0000313" key="2">
    <source>
        <dbReference type="Proteomes" id="UP000008854"/>
    </source>
</evidence>
<protein>
    <submittedName>
        <fullName evidence="3">Uncharacterized protein</fullName>
    </submittedName>
</protein>
<evidence type="ECO:0000256" key="1">
    <source>
        <dbReference type="SAM" id="SignalP"/>
    </source>
</evidence>
<reference evidence="3" key="2">
    <citation type="submission" date="2019-11" db="UniProtKB">
        <authorList>
            <consortium name="WormBaseParasite"/>
        </authorList>
    </citation>
    <scope>IDENTIFICATION</scope>
    <source>
        <strain evidence="3">Puerto Rican</strain>
    </source>
</reference>
<dbReference type="AlphaFoldDB" id="A0A5K4F7E1"/>
<dbReference type="Proteomes" id="UP000008854">
    <property type="component" value="Unassembled WGS sequence"/>
</dbReference>